<dbReference type="EMBL" id="CP002343">
    <property type="protein sequence ID" value="ADU48360.1"/>
    <property type="molecule type" value="Genomic_DNA"/>
</dbReference>
<dbReference type="KEGG" id="ica:Intca_1848"/>
<dbReference type="Proteomes" id="UP000008914">
    <property type="component" value="Chromosome"/>
</dbReference>
<gene>
    <name evidence="2" type="ordered locus">Intca_1848</name>
</gene>
<evidence type="ECO:0000313" key="3">
    <source>
        <dbReference type="Proteomes" id="UP000008914"/>
    </source>
</evidence>
<feature type="region of interest" description="Disordered" evidence="1">
    <location>
        <begin position="1"/>
        <end position="24"/>
    </location>
</feature>
<evidence type="ECO:0000256" key="1">
    <source>
        <dbReference type="SAM" id="MobiDB-lite"/>
    </source>
</evidence>
<proteinExistence type="predicted"/>
<reference evidence="2 3" key="1">
    <citation type="journal article" date="2010" name="Stand. Genomic Sci.">
        <title>Complete genome sequence of Intrasporangium calvum type strain (7 KIP).</title>
        <authorList>
            <person name="Del Rio T.G."/>
            <person name="Chertkov O."/>
            <person name="Yasawong M."/>
            <person name="Lucas S."/>
            <person name="Deshpande S."/>
            <person name="Cheng J.F."/>
            <person name="Detter C."/>
            <person name="Tapia R."/>
            <person name="Han C."/>
            <person name="Goodwin L."/>
            <person name="Pitluck S."/>
            <person name="Liolios K."/>
            <person name="Ivanova N."/>
            <person name="Mavromatis K."/>
            <person name="Pati A."/>
            <person name="Chen A."/>
            <person name="Palaniappan K."/>
            <person name="Land M."/>
            <person name="Hauser L."/>
            <person name="Chang Y.J."/>
            <person name="Jeffries C.D."/>
            <person name="Rohde M."/>
            <person name="Pukall R."/>
            <person name="Sikorski J."/>
            <person name="Goker M."/>
            <person name="Woyke T."/>
            <person name="Bristow J."/>
            <person name="Eisen J.A."/>
            <person name="Markowitz V."/>
            <person name="Hugenholtz P."/>
            <person name="Kyrpides N.C."/>
            <person name="Klenk H.P."/>
            <person name="Lapidus A."/>
        </authorList>
    </citation>
    <scope>NUCLEOTIDE SEQUENCE [LARGE SCALE GENOMIC DNA]</scope>
    <source>
        <strain evidence="3">ATCC 23552 / DSM 43043 / JCM 3097 / NBRC 12989 / 7 KIP</strain>
    </source>
</reference>
<name>E6SB72_INTC7</name>
<protein>
    <submittedName>
        <fullName evidence="2">Uncharacterized protein</fullName>
    </submittedName>
</protein>
<keyword evidence="3" id="KW-1185">Reference proteome</keyword>
<accession>E6SB72</accession>
<organism evidence="2 3">
    <name type="scientific">Intrasporangium calvum (strain ATCC 23552 / DSM 43043 / JCM 3097 / NBRC 12989 / NCIMB 10167 / NRRL B-3866 / 7 KIP)</name>
    <dbReference type="NCBI Taxonomy" id="710696"/>
    <lineage>
        <taxon>Bacteria</taxon>
        <taxon>Bacillati</taxon>
        <taxon>Actinomycetota</taxon>
        <taxon>Actinomycetes</taxon>
        <taxon>Micrococcales</taxon>
        <taxon>Intrasporangiaceae</taxon>
        <taxon>Intrasporangium</taxon>
    </lineage>
</organism>
<dbReference type="HOGENOM" id="CLU_1675540_0_0_11"/>
<feature type="compositionally biased region" description="Gly residues" evidence="1">
    <location>
        <begin position="7"/>
        <end position="17"/>
    </location>
</feature>
<dbReference type="AlphaFoldDB" id="E6SB72"/>
<evidence type="ECO:0000313" key="2">
    <source>
        <dbReference type="EMBL" id="ADU48360.1"/>
    </source>
</evidence>
<sequence length="157" mass="16383">MRCRLGEGSGRGDGAGLGNRSRSRRSGFGRLRSFGGLGGLGRDRLVDRFHPRVDGSGFGRLRSFGGLGGLGRDRLVGLLDFCGLDLGGIGLCDSWGGLGRGRLGLGAFRHAFFSVTFTLRMLIGDTGVPSAGLGSSALFAAIFSTMSRPSVTFPKIV</sequence>